<protein>
    <submittedName>
        <fullName evidence="2">DUF4240 domain-containing protein</fullName>
    </submittedName>
</protein>
<name>A0ABT3IZZ4_9RHOB</name>
<sequence>MEFKDGLVAGFKPKLRSLDEDWERYMFAVVDLEAAGQITRVPGVPLLQSHCQPGYDWLIERYFEEGRLDALEAHFTPAGETFYAPLSEATLAVLERFRAMGEAARAIRVWRAHAGLLKGVFWFYVNERRKGFTHEPRLAYASEAEQRADHEAFVARIPEKKAILLSVMTDFRDLLESEGASQAELARTDTDIAAIEAEERPKPRGKTDPRKMDEDVFWELLDRGLTTETIGERLDLLPERLALFKPAAIRGFDARLREIDARAYRTDVWALAYLLQGGCSDDSFEAFRGWLILQGRAVFEATLADPDGFEIGLHHGQSGGMDALRDVAPIAYDLRQGKAMPRSKVKPLRLAGPEVAESDFPALLPRIAALTESD</sequence>
<dbReference type="Proteomes" id="UP001207582">
    <property type="component" value="Unassembled WGS sequence"/>
</dbReference>
<dbReference type="RefSeq" id="WP_264771132.1">
    <property type="nucleotide sequence ID" value="NZ_JAPDOG010000003.1"/>
</dbReference>
<proteinExistence type="predicted"/>
<evidence type="ECO:0000259" key="1">
    <source>
        <dbReference type="Pfam" id="PF14024"/>
    </source>
</evidence>
<dbReference type="EMBL" id="JAPDOG010000003">
    <property type="protein sequence ID" value="MCW3780744.1"/>
    <property type="molecule type" value="Genomic_DNA"/>
</dbReference>
<comment type="caution">
    <text evidence="2">The sequence shown here is derived from an EMBL/GenBank/DDBJ whole genome shotgun (WGS) entry which is preliminary data.</text>
</comment>
<organism evidence="2 3">
    <name type="scientific">Defluviimonas salinarum</name>
    <dbReference type="NCBI Taxonomy" id="2992147"/>
    <lineage>
        <taxon>Bacteria</taxon>
        <taxon>Pseudomonadati</taxon>
        <taxon>Pseudomonadota</taxon>
        <taxon>Alphaproteobacteria</taxon>
        <taxon>Rhodobacterales</taxon>
        <taxon>Paracoccaceae</taxon>
        <taxon>Albidovulum</taxon>
    </lineage>
</organism>
<evidence type="ECO:0000313" key="2">
    <source>
        <dbReference type="EMBL" id="MCW3780744.1"/>
    </source>
</evidence>
<keyword evidence="3" id="KW-1185">Reference proteome</keyword>
<reference evidence="2 3" key="1">
    <citation type="submission" date="2022-10" db="EMBL/GenBank/DDBJ databases">
        <title>Defluviimonas sp. CAU 1641 isolated from mud.</title>
        <authorList>
            <person name="Kim W."/>
        </authorList>
    </citation>
    <scope>NUCLEOTIDE SEQUENCE [LARGE SCALE GENOMIC DNA]</scope>
    <source>
        <strain evidence="2 3">CAU 1641</strain>
    </source>
</reference>
<dbReference type="InterPro" id="IPR025334">
    <property type="entry name" value="DUF4240"/>
</dbReference>
<gene>
    <name evidence="2" type="ORF">OM960_03995</name>
</gene>
<feature type="domain" description="DUF4240" evidence="1">
    <location>
        <begin position="212"/>
        <end position="310"/>
    </location>
</feature>
<dbReference type="Pfam" id="PF14024">
    <property type="entry name" value="DUF4240"/>
    <property type="match status" value="1"/>
</dbReference>
<accession>A0ABT3IZZ4</accession>
<evidence type="ECO:0000313" key="3">
    <source>
        <dbReference type="Proteomes" id="UP001207582"/>
    </source>
</evidence>